<dbReference type="EMBL" id="JALJOR010000012">
    <property type="protein sequence ID" value="KAK9807698.1"/>
    <property type="molecule type" value="Genomic_DNA"/>
</dbReference>
<gene>
    <name evidence="3" type="ORF">WJX72_006537</name>
</gene>
<name>A0AAW1PHN1_9CHLO</name>
<feature type="compositionally biased region" description="Polar residues" evidence="1">
    <location>
        <begin position="42"/>
        <end position="55"/>
    </location>
</feature>
<dbReference type="AlphaFoldDB" id="A0AAW1PHN1"/>
<evidence type="ECO:0000313" key="3">
    <source>
        <dbReference type="EMBL" id="KAK9807698.1"/>
    </source>
</evidence>
<keyword evidence="2" id="KW-0472">Membrane</keyword>
<accession>A0AAW1PHN1</accession>
<keyword evidence="2" id="KW-0812">Transmembrane</keyword>
<evidence type="ECO:0000256" key="1">
    <source>
        <dbReference type="SAM" id="MobiDB-lite"/>
    </source>
</evidence>
<dbReference type="Proteomes" id="UP001489004">
    <property type="component" value="Unassembled WGS sequence"/>
</dbReference>
<feature type="transmembrane region" description="Helical" evidence="2">
    <location>
        <begin position="250"/>
        <end position="272"/>
    </location>
</feature>
<protein>
    <submittedName>
        <fullName evidence="3">Uncharacterized protein</fullName>
    </submittedName>
</protein>
<reference evidence="3 4" key="1">
    <citation type="journal article" date="2024" name="Nat. Commun.">
        <title>Phylogenomics reveals the evolutionary origins of lichenization in chlorophyte algae.</title>
        <authorList>
            <person name="Puginier C."/>
            <person name="Libourel C."/>
            <person name="Otte J."/>
            <person name="Skaloud P."/>
            <person name="Haon M."/>
            <person name="Grisel S."/>
            <person name="Petersen M."/>
            <person name="Berrin J.G."/>
            <person name="Delaux P.M."/>
            <person name="Dal Grande F."/>
            <person name="Keller J."/>
        </authorList>
    </citation>
    <scope>NUCLEOTIDE SEQUENCE [LARGE SCALE GENOMIC DNA]</scope>
    <source>
        <strain evidence="3 4">SAG 2043</strain>
    </source>
</reference>
<feature type="transmembrane region" description="Helical" evidence="2">
    <location>
        <begin position="284"/>
        <end position="304"/>
    </location>
</feature>
<evidence type="ECO:0000256" key="2">
    <source>
        <dbReference type="SAM" id="Phobius"/>
    </source>
</evidence>
<keyword evidence="2" id="KW-1133">Transmembrane helix</keyword>
<feature type="transmembrane region" description="Helical" evidence="2">
    <location>
        <begin position="200"/>
        <end position="220"/>
    </location>
</feature>
<feature type="region of interest" description="Disordered" evidence="1">
    <location>
        <begin position="14"/>
        <end position="161"/>
    </location>
</feature>
<proteinExistence type="predicted"/>
<organism evidence="3 4">
    <name type="scientific">[Myrmecia] bisecta</name>
    <dbReference type="NCBI Taxonomy" id="41462"/>
    <lineage>
        <taxon>Eukaryota</taxon>
        <taxon>Viridiplantae</taxon>
        <taxon>Chlorophyta</taxon>
        <taxon>core chlorophytes</taxon>
        <taxon>Trebouxiophyceae</taxon>
        <taxon>Trebouxiales</taxon>
        <taxon>Trebouxiaceae</taxon>
        <taxon>Myrmecia</taxon>
    </lineage>
</organism>
<keyword evidence="4" id="KW-1185">Reference proteome</keyword>
<evidence type="ECO:0000313" key="4">
    <source>
        <dbReference type="Proteomes" id="UP001489004"/>
    </source>
</evidence>
<comment type="caution">
    <text evidence="3">The sequence shown here is derived from an EMBL/GenBank/DDBJ whole genome shotgun (WGS) entry which is preliminary data.</text>
</comment>
<sequence>MHLYIATVKAAKQETETLAEQKQPKPSAPADTDDSSLEGASPDNTETLSDASQQEVADLTADASEIKQEGDQIYLGFDKSDTGSRTGRQGRVIVDSPEKYPEKTALTGGWAGGEQGLQAFVEEEKRKKGSASSASSGGSEKKGSSKPAADTDPNKLPSKDSIGIFDGVTGGFAGGERGVQQFVEEGDIKLAEPGSRSGQWSILAIASVVAIAGTVGGVLLTGVTDVGEEVVKEEFTGAIKTAPVDDSTKLLLELALALIGVTVVVGGGRLALKSLTGRLRESAVNLASLALFIVGLYIAARFVLESS</sequence>